<dbReference type="AlphaFoldDB" id="A0A9P0GAW8"/>
<proteinExistence type="inferred from homology"/>
<dbReference type="PRINTS" id="PR00412">
    <property type="entry name" value="EPOXHYDRLASE"/>
</dbReference>
<feature type="active site" description="Proton donor" evidence="7">
    <location>
        <position position="377"/>
    </location>
</feature>
<dbReference type="InterPro" id="IPR016292">
    <property type="entry name" value="Epoxide_hydrolase"/>
</dbReference>
<dbReference type="InterPro" id="IPR000639">
    <property type="entry name" value="Epox_hydrolase-like"/>
</dbReference>
<evidence type="ECO:0000256" key="3">
    <source>
        <dbReference type="ARBA" id="ARBA00010088"/>
    </source>
</evidence>
<dbReference type="PANTHER" id="PTHR21661">
    <property type="entry name" value="EPOXIDE HYDROLASE 1-RELATED"/>
    <property type="match status" value="1"/>
</dbReference>
<protein>
    <recommendedName>
        <fullName evidence="6">Epoxide hydrolase</fullName>
        <ecNumber evidence="6">3.3.2.9</ecNumber>
    </recommendedName>
</protein>
<dbReference type="Gene3D" id="3.40.50.1820">
    <property type="entry name" value="alpha/beta hydrolase"/>
    <property type="match status" value="1"/>
</dbReference>
<dbReference type="GO" id="GO:0005789">
    <property type="term" value="C:endoplasmic reticulum membrane"/>
    <property type="evidence" value="ECO:0007669"/>
    <property type="project" value="UniProtKB-SubCell"/>
</dbReference>
<organism evidence="9 10">
    <name type="scientific">Psylliodes chrysocephalus</name>
    <dbReference type="NCBI Taxonomy" id="3402493"/>
    <lineage>
        <taxon>Eukaryota</taxon>
        <taxon>Metazoa</taxon>
        <taxon>Ecdysozoa</taxon>
        <taxon>Arthropoda</taxon>
        <taxon>Hexapoda</taxon>
        <taxon>Insecta</taxon>
        <taxon>Pterygota</taxon>
        <taxon>Neoptera</taxon>
        <taxon>Endopterygota</taxon>
        <taxon>Coleoptera</taxon>
        <taxon>Polyphaga</taxon>
        <taxon>Cucujiformia</taxon>
        <taxon>Chrysomeloidea</taxon>
        <taxon>Chrysomelidae</taxon>
        <taxon>Galerucinae</taxon>
        <taxon>Alticini</taxon>
        <taxon>Psylliodes</taxon>
    </lineage>
</organism>
<comment type="subcellular location">
    <subcellularLocation>
        <location evidence="6">Endoplasmic reticulum membrane</location>
    </subcellularLocation>
    <subcellularLocation>
        <location evidence="2">Microsome membrane</location>
        <topology evidence="2">Single-pass membrane protein</topology>
    </subcellularLocation>
</comment>
<dbReference type="InterPro" id="IPR029058">
    <property type="entry name" value="AB_hydrolase_fold"/>
</dbReference>
<dbReference type="GO" id="GO:0097176">
    <property type="term" value="P:epoxide metabolic process"/>
    <property type="evidence" value="ECO:0007669"/>
    <property type="project" value="TreeGrafter"/>
</dbReference>
<dbReference type="PIRSF" id="PIRSF001112">
    <property type="entry name" value="Epoxide_hydrolase"/>
    <property type="match status" value="1"/>
</dbReference>
<keyword evidence="5 6" id="KW-0378">Hydrolase</keyword>
<dbReference type="Proteomes" id="UP001153636">
    <property type="component" value="Chromosome 2"/>
</dbReference>
<evidence type="ECO:0000259" key="8">
    <source>
        <dbReference type="Pfam" id="PF06441"/>
    </source>
</evidence>
<evidence type="ECO:0000256" key="4">
    <source>
        <dbReference type="ARBA" id="ARBA00022797"/>
    </source>
</evidence>
<keyword evidence="4 6" id="KW-0058">Aromatic hydrocarbons catabolism</keyword>
<dbReference type="OrthoDB" id="7130006at2759"/>
<dbReference type="SUPFAM" id="SSF53474">
    <property type="entry name" value="alpha/beta-Hydrolases"/>
    <property type="match status" value="1"/>
</dbReference>
<sequence>MALLGLKTGLFFAAMSTIYMLFKVKDYLYVPPIPAYEEQWWGPGEPHPVNESVRPFRINVSQEILDDLKYRLENTLPFQKPLVGVKHHYGINTNLLQNIMDFWKTEYNWREREKYFNKYPHFLVNIQGLDIHFIRVKPETTKDLKVLPLLVLHGWLGSVREMYELIPLLTTPRKKKDFVFEVIVVSLPGFGYSDGASKPNLGSFHIGVIMKNLMLKLGFEKFYVQGTDWGGAIVQHMSVLFEDNIVAMHSNMCIVRSRFSTIRVFLYDMYPELFMAENEDRYVDLLFPLTKLWSFRILEGGYFHIQSTKPDTIGVGLRESPAGLAAYMLEKFITLANPAYKDLDDGGLEKTYGITTLIDNIMLYWVTNSITTSMRIYAEDWTKINREDLSIERIPITIPTGCARFRHEVFLYPEGIMREKYQNLIHLTNHEGGHFPALEVPETLAEDIFTFIDKVNKLNSTE</sequence>
<evidence type="ECO:0000256" key="6">
    <source>
        <dbReference type="PIRNR" id="PIRNR001112"/>
    </source>
</evidence>
<evidence type="ECO:0000313" key="10">
    <source>
        <dbReference type="Proteomes" id="UP001153636"/>
    </source>
</evidence>
<evidence type="ECO:0000256" key="5">
    <source>
        <dbReference type="ARBA" id="ARBA00022801"/>
    </source>
</evidence>
<name>A0A9P0GAW8_9CUCU</name>
<comment type="similarity">
    <text evidence="3 6">Belongs to the peptidase S33 family.</text>
</comment>
<evidence type="ECO:0000313" key="9">
    <source>
        <dbReference type="EMBL" id="CAH1106488.1"/>
    </source>
</evidence>
<evidence type="ECO:0000256" key="2">
    <source>
        <dbReference type="ARBA" id="ARBA00004111"/>
    </source>
</evidence>
<keyword evidence="6" id="KW-0256">Endoplasmic reticulum</keyword>
<feature type="active site" description="Nucleophile" evidence="7">
    <location>
        <position position="228"/>
    </location>
</feature>
<keyword evidence="10" id="KW-1185">Reference proteome</keyword>
<dbReference type="GO" id="GO:0033961">
    <property type="term" value="F:cis-stilbene-oxide hydrolase activity"/>
    <property type="evidence" value="ECO:0007669"/>
    <property type="project" value="UniProtKB-UniRule"/>
</dbReference>
<accession>A0A9P0GAW8</accession>
<dbReference type="EC" id="3.3.2.9" evidence="6"/>
<comment type="catalytic activity">
    <reaction evidence="6">
        <text>cis-stilbene oxide + H2O = (1R,2R)-hydrobenzoin</text>
        <dbReference type="Rhea" id="RHEA:23900"/>
        <dbReference type="ChEBI" id="CHEBI:15377"/>
        <dbReference type="ChEBI" id="CHEBI:50004"/>
        <dbReference type="ChEBI" id="CHEBI:50014"/>
        <dbReference type="EC" id="3.3.2.9"/>
    </reaction>
</comment>
<dbReference type="EMBL" id="OV651814">
    <property type="protein sequence ID" value="CAH1106488.1"/>
    <property type="molecule type" value="Genomic_DNA"/>
</dbReference>
<dbReference type="PANTHER" id="PTHR21661:SF35">
    <property type="entry name" value="EPOXIDE HYDROLASE"/>
    <property type="match status" value="1"/>
</dbReference>
<dbReference type="Pfam" id="PF06441">
    <property type="entry name" value="EHN"/>
    <property type="match status" value="1"/>
</dbReference>
<evidence type="ECO:0000256" key="1">
    <source>
        <dbReference type="ARBA" id="ARBA00000221"/>
    </source>
</evidence>
<feature type="domain" description="Epoxide hydrolase N-terminal" evidence="8">
    <location>
        <begin position="53"/>
        <end position="162"/>
    </location>
</feature>
<keyword evidence="6" id="KW-0472">Membrane</keyword>
<comment type="catalytic activity">
    <reaction evidence="1 6">
        <text>1-(4-methoxyphenyl)-N-methyl-N-[(3-methyloxetan-3-yl)methyl]methanamine + H2O = 2-{[(4-methoxybenzyl)(methyl)amino]methyl}-2-methylpropane-1,3-diol</text>
        <dbReference type="Rhea" id="RHEA:55764"/>
        <dbReference type="ChEBI" id="CHEBI:15377"/>
        <dbReference type="ChEBI" id="CHEBI:139161"/>
        <dbReference type="ChEBI" id="CHEBI:139164"/>
        <dbReference type="EC" id="3.3.2.9"/>
    </reaction>
</comment>
<reference evidence="9" key="1">
    <citation type="submission" date="2022-01" db="EMBL/GenBank/DDBJ databases">
        <authorList>
            <person name="King R."/>
        </authorList>
    </citation>
    <scope>NUCLEOTIDE SEQUENCE</scope>
</reference>
<feature type="active site" description="Proton acceptor" evidence="7">
    <location>
        <position position="434"/>
    </location>
</feature>
<comment type="function">
    <text evidence="6">Catalyzes juvenile hormone hydrolysis.</text>
</comment>
<dbReference type="InterPro" id="IPR010497">
    <property type="entry name" value="Epoxide_hydro_N"/>
</dbReference>
<gene>
    <name evidence="9" type="ORF">PSYICH_LOCUS7760</name>
</gene>
<evidence type="ECO:0000256" key="7">
    <source>
        <dbReference type="PIRSR" id="PIRSR001112-1"/>
    </source>
</evidence>